<protein>
    <submittedName>
        <fullName evidence="1">Nitrate reductase formation protein NapD</fullName>
    </submittedName>
</protein>
<dbReference type="AlphaFoldDB" id="A0A417YRV7"/>
<dbReference type="OrthoDB" id="2885067at2"/>
<dbReference type="Gene3D" id="3.30.70.920">
    <property type="match status" value="1"/>
</dbReference>
<name>A0A417YRV7_9BACI</name>
<organism evidence="1 2">
    <name type="scientific">Neobacillus notoginsengisoli</name>
    <dbReference type="NCBI Taxonomy" id="1578198"/>
    <lineage>
        <taxon>Bacteria</taxon>
        <taxon>Bacillati</taxon>
        <taxon>Bacillota</taxon>
        <taxon>Bacilli</taxon>
        <taxon>Bacillales</taxon>
        <taxon>Bacillaceae</taxon>
        <taxon>Neobacillus</taxon>
    </lineage>
</organism>
<dbReference type="RefSeq" id="WP_118921665.1">
    <property type="nucleotide sequence ID" value="NZ_QWEG01000009.1"/>
</dbReference>
<accession>A0A417YRV7</accession>
<gene>
    <name evidence="1" type="ORF">D1B31_14650</name>
</gene>
<sequence length="86" mass="9659">MVISGLYIDTIEGMAMSAAIAINKLKGVEVHHVEDDKKIVLTIETETIDESYRISDSFKKIDGVLGTCLVFSNFEEEPFYKEADKK</sequence>
<proteinExistence type="predicted"/>
<comment type="caution">
    <text evidence="1">The sequence shown here is derived from an EMBL/GenBank/DDBJ whole genome shotgun (WGS) entry which is preliminary data.</text>
</comment>
<dbReference type="EMBL" id="QWEG01000009">
    <property type="protein sequence ID" value="RHW38019.1"/>
    <property type="molecule type" value="Genomic_DNA"/>
</dbReference>
<keyword evidence="2" id="KW-1185">Reference proteome</keyword>
<evidence type="ECO:0000313" key="1">
    <source>
        <dbReference type="EMBL" id="RHW38019.1"/>
    </source>
</evidence>
<dbReference type="Pfam" id="PF03927">
    <property type="entry name" value="NapD"/>
    <property type="match status" value="1"/>
</dbReference>
<dbReference type="Proteomes" id="UP000284416">
    <property type="component" value="Unassembled WGS sequence"/>
</dbReference>
<dbReference type="InterPro" id="IPR005623">
    <property type="entry name" value="Chaperone_NapD_NO3_reduct"/>
</dbReference>
<reference evidence="1 2" key="1">
    <citation type="journal article" date="2017" name="Int. J. Syst. Evol. Microbiol.">
        <title>Bacillus notoginsengisoli sp. nov., a novel bacterium isolated from the rhizosphere of Panax notoginseng.</title>
        <authorList>
            <person name="Zhang M.Y."/>
            <person name="Cheng J."/>
            <person name="Cai Y."/>
            <person name="Zhang T.Y."/>
            <person name="Wu Y.Y."/>
            <person name="Manikprabhu D."/>
            <person name="Li W.J."/>
            <person name="Zhang Y.X."/>
        </authorList>
    </citation>
    <scope>NUCLEOTIDE SEQUENCE [LARGE SCALE GENOMIC DNA]</scope>
    <source>
        <strain evidence="1 2">JCM 30743</strain>
    </source>
</reference>
<evidence type="ECO:0000313" key="2">
    <source>
        <dbReference type="Proteomes" id="UP000284416"/>
    </source>
</evidence>